<evidence type="ECO:0000256" key="3">
    <source>
        <dbReference type="SAM" id="SignalP"/>
    </source>
</evidence>
<evidence type="ECO:0000313" key="6">
    <source>
        <dbReference type="Proteomes" id="UP001501725"/>
    </source>
</evidence>
<dbReference type="EMBL" id="BAABGY010000002">
    <property type="protein sequence ID" value="GAA4320031.1"/>
    <property type="molecule type" value="Genomic_DNA"/>
</dbReference>
<feature type="region of interest" description="Disordered" evidence="2">
    <location>
        <begin position="20"/>
        <end position="40"/>
    </location>
</feature>
<proteinExistence type="predicted"/>
<comment type="caution">
    <text evidence="5">The sequence shown here is derived from an EMBL/GenBank/DDBJ whole genome shotgun (WGS) entry which is preliminary data.</text>
</comment>
<dbReference type="InterPro" id="IPR027385">
    <property type="entry name" value="Beta-barrel_OMP"/>
</dbReference>
<dbReference type="Pfam" id="PF13505">
    <property type="entry name" value="OMP_b-brl"/>
    <property type="match status" value="1"/>
</dbReference>
<accession>A0ABP8GA78</accession>
<dbReference type="Proteomes" id="UP001501725">
    <property type="component" value="Unassembled WGS sequence"/>
</dbReference>
<sequence>MRIPLSLLAALLLAHAAHAQTTDPEQQGDRKAAAAGHSPSFSVKWNPGSLAFGKVSLHGEYNLKRKKSVTFGIGIPVSNTFDRTISGDDVRLENKTLSVMAGYRMYLGKKTMTGVYFEPYLKYLDYKGTGLYTYNGGFVPEVYQASVNHSGAGLGAQLGVQFMIAKLITFDLFLLGPEANFGKSDAVFRQVSGSPVAWDGDDVAESLRDLPIIGNDLEITIDNSNRTVTARRKGFTPGFRAGLSVGVRF</sequence>
<keyword evidence="6" id="KW-1185">Reference proteome</keyword>
<reference evidence="6" key="1">
    <citation type="journal article" date="2019" name="Int. J. Syst. Evol. Microbiol.">
        <title>The Global Catalogue of Microorganisms (GCM) 10K type strain sequencing project: providing services to taxonomists for standard genome sequencing and annotation.</title>
        <authorList>
            <consortium name="The Broad Institute Genomics Platform"/>
            <consortium name="The Broad Institute Genome Sequencing Center for Infectious Disease"/>
            <person name="Wu L."/>
            <person name="Ma J."/>
        </authorList>
    </citation>
    <scope>NUCLEOTIDE SEQUENCE [LARGE SCALE GENOMIC DNA]</scope>
    <source>
        <strain evidence="6">JCM 17919</strain>
    </source>
</reference>
<evidence type="ECO:0000256" key="1">
    <source>
        <dbReference type="ARBA" id="ARBA00022729"/>
    </source>
</evidence>
<name>A0ABP8GA78_9BACT</name>
<dbReference type="RefSeq" id="WP_345253103.1">
    <property type="nucleotide sequence ID" value="NZ_BAABGY010000002.1"/>
</dbReference>
<feature type="chain" id="PRO_5046578193" description="Outer membrane protein beta-barrel domain-containing protein" evidence="3">
    <location>
        <begin position="20"/>
        <end position="249"/>
    </location>
</feature>
<evidence type="ECO:0000256" key="2">
    <source>
        <dbReference type="SAM" id="MobiDB-lite"/>
    </source>
</evidence>
<keyword evidence="1 3" id="KW-0732">Signal</keyword>
<protein>
    <recommendedName>
        <fullName evidence="4">Outer membrane protein beta-barrel domain-containing protein</fullName>
    </recommendedName>
</protein>
<evidence type="ECO:0000313" key="5">
    <source>
        <dbReference type="EMBL" id="GAA4320031.1"/>
    </source>
</evidence>
<organism evidence="5 6">
    <name type="scientific">Flaviaesturariibacter amylovorans</name>
    <dbReference type="NCBI Taxonomy" id="1084520"/>
    <lineage>
        <taxon>Bacteria</taxon>
        <taxon>Pseudomonadati</taxon>
        <taxon>Bacteroidota</taxon>
        <taxon>Chitinophagia</taxon>
        <taxon>Chitinophagales</taxon>
        <taxon>Chitinophagaceae</taxon>
        <taxon>Flaviaestuariibacter</taxon>
    </lineage>
</organism>
<evidence type="ECO:0000259" key="4">
    <source>
        <dbReference type="Pfam" id="PF13505"/>
    </source>
</evidence>
<feature type="signal peptide" evidence="3">
    <location>
        <begin position="1"/>
        <end position="19"/>
    </location>
</feature>
<gene>
    <name evidence="5" type="ORF">GCM10023184_05010</name>
</gene>
<feature type="domain" description="Outer membrane protein beta-barrel" evidence="4">
    <location>
        <begin position="8"/>
        <end position="171"/>
    </location>
</feature>